<name>A0A6J2RF93_COTGO</name>
<proteinExistence type="inferred from homology"/>
<dbReference type="GO" id="GO:0004021">
    <property type="term" value="F:L-alanine:2-oxoglutarate aminotransferase activity"/>
    <property type="evidence" value="ECO:0007669"/>
    <property type="project" value="UniProtKB-EC"/>
</dbReference>
<dbReference type="FunFam" id="3.40.640.10:FF:000129">
    <property type="entry name" value="Alanine aminotransferase 2"/>
    <property type="match status" value="1"/>
</dbReference>
<dbReference type="Pfam" id="PF00155">
    <property type="entry name" value="Aminotran_1_2"/>
    <property type="match status" value="1"/>
</dbReference>
<comment type="cofactor">
    <cofactor evidence="1">
        <name>pyridoxal 5'-phosphate</name>
        <dbReference type="ChEBI" id="CHEBI:597326"/>
    </cofactor>
</comment>
<keyword evidence="5" id="KW-0663">Pyridoxal phosphate</keyword>
<evidence type="ECO:0000256" key="1">
    <source>
        <dbReference type="ARBA" id="ARBA00001933"/>
    </source>
</evidence>
<evidence type="ECO:0000256" key="2">
    <source>
        <dbReference type="ARBA" id="ARBA00011738"/>
    </source>
</evidence>
<dbReference type="Gene3D" id="3.40.640.10">
    <property type="entry name" value="Type I PLP-dependent aspartate aminotransferase-like (Major domain)"/>
    <property type="match status" value="1"/>
</dbReference>
<evidence type="ECO:0000256" key="7">
    <source>
        <dbReference type="ARBA" id="ARBA00025785"/>
    </source>
</evidence>
<dbReference type="Gene3D" id="1.10.287.1970">
    <property type="match status" value="1"/>
</dbReference>
<evidence type="ECO:0000313" key="11">
    <source>
        <dbReference type="Proteomes" id="UP000504630"/>
    </source>
</evidence>
<evidence type="ECO:0000256" key="9">
    <source>
        <dbReference type="ARBA" id="ARBA00047412"/>
    </source>
</evidence>
<evidence type="ECO:0000256" key="4">
    <source>
        <dbReference type="ARBA" id="ARBA00022679"/>
    </source>
</evidence>
<dbReference type="GeneID" id="115022101"/>
<feature type="domain" description="Aminotransferase class I/classII large" evidence="10">
    <location>
        <begin position="81"/>
        <end position="465"/>
    </location>
</feature>
<dbReference type="InterPro" id="IPR015424">
    <property type="entry name" value="PyrdxlP-dep_Trfase"/>
</dbReference>
<evidence type="ECO:0000256" key="8">
    <source>
        <dbReference type="ARBA" id="ARBA00026106"/>
    </source>
</evidence>
<dbReference type="OrthoDB" id="1732682at2759"/>
<dbReference type="RefSeq" id="XP_029308824.1">
    <property type="nucleotide sequence ID" value="XM_029452964.1"/>
</dbReference>
<dbReference type="AlphaFoldDB" id="A0A6J2RF93"/>
<evidence type="ECO:0000256" key="5">
    <source>
        <dbReference type="ARBA" id="ARBA00022898"/>
    </source>
</evidence>
<comment type="catalytic activity">
    <reaction evidence="9">
        <text>L-alanine + 2-oxoglutarate = pyruvate + L-glutamate</text>
        <dbReference type="Rhea" id="RHEA:19453"/>
        <dbReference type="ChEBI" id="CHEBI:15361"/>
        <dbReference type="ChEBI" id="CHEBI:16810"/>
        <dbReference type="ChEBI" id="CHEBI:29985"/>
        <dbReference type="ChEBI" id="CHEBI:57972"/>
        <dbReference type="EC" id="2.6.1.2"/>
    </reaction>
</comment>
<dbReference type="SUPFAM" id="SSF53383">
    <property type="entry name" value="PLP-dependent transferases"/>
    <property type="match status" value="1"/>
</dbReference>
<keyword evidence="4" id="KW-0808">Transferase</keyword>
<dbReference type="GO" id="GO:0030170">
    <property type="term" value="F:pyridoxal phosphate binding"/>
    <property type="evidence" value="ECO:0007669"/>
    <property type="project" value="InterPro"/>
</dbReference>
<dbReference type="PANTHER" id="PTHR11751:SF469">
    <property type="entry name" value="ALANINE TRANSAMINASE"/>
    <property type="match status" value="1"/>
</dbReference>
<dbReference type="KEGG" id="cgob:115022101"/>
<dbReference type="GO" id="GO:0042853">
    <property type="term" value="P:L-alanine catabolic process"/>
    <property type="evidence" value="ECO:0007669"/>
    <property type="project" value="UniProtKB-UniPathway"/>
</dbReference>
<evidence type="ECO:0000256" key="6">
    <source>
        <dbReference type="ARBA" id="ARBA00025708"/>
    </source>
</evidence>
<comment type="similarity">
    <text evidence="7">Belongs to the class-I pyridoxal-phosphate-dependent aminotransferase family. Alanine aminotransferase subfamily.</text>
</comment>
<protein>
    <recommendedName>
        <fullName evidence="8">alanine transaminase</fullName>
        <ecNumber evidence="8">2.6.1.2</ecNumber>
    </recommendedName>
</protein>
<comment type="pathway">
    <text evidence="6">Amino-acid degradation; L-alanine degradation via transaminase pathway; pyruvate from L-alanine: step 1/1.</text>
</comment>
<dbReference type="CDD" id="cd00609">
    <property type="entry name" value="AAT_like"/>
    <property type="match status" value="1"/>
</dbReference>
<organism evidence="11 12">
    <name type="scientific">Cottoperca gobio</name>
    <name type="common">Frogmouth</name>
    <name type="synonym">Aphritis gobio</name>
    <dbReference type="NCBI Taxonomy" id="56716"/>
    <lineage>
        <taxon>Eukaryota</taxon>
        <taxon>Metazoa</taxon>
        <taxon>Chordata</taxon>
        <taxon>Craniata</taxon>
        <taxon>Vertebrata</taxon>
        <taxon>Euteleostomi</taxon>
        <taxon>Actinopterygii</taxon>
        <taxon>Neopterygii</taxon>
        <taxon>Teleostei</taxon>
        <taxon>Neoteleostei</taxon>
        <taxon>Acanthomorphata</taxon>
        <taxon>Eupercaria</taxon>
        <taxon>Perciformes</taxon>
        <taxon>Notothenioidei</taxon>
        <taxon>Bovichtidae</taxon>
        <taxon>Cottoperca</taxon>
    </lineage>
</organism>
<keyword evidence="11" id="KW-1185">Reference proteome</keyword>
<evidence type="ECO:0000313" key="12">
    <source>
        <dbReference type="RefSeq" id="XP_029308824.1"/>
    </source>
</evidence>
<dbReference type="Proteomes" id="UP000504630">
    <property type="component" value="Chromosome 17"/>
</dbReference>
<dbReference type="PANTHER" id="PTHR11751">
    <property type="entry name" value="ALANINE AMINOTRANSFERASE"/>
    <property type="match status" value="1"/>
</dbReference>
<keyword evidence="3 12" id="KW-0032">Aminotransferase</keyword>
<dbReference type="InterPro" id="IPR015422">
    <property type="entry name" value="PyrdxlP-dep_Trfase_small"/>
</dbReference>
<dbReference type="InParanoid" id="A0A6J2RF93"/>
<dbReference type="InterPro" id="IPR045088">
    <property type="entry name" value="ALAT1/2-like"/>
</dbReference>
<dbReference type="EC" id="2.6.1.2" evidence="8"/>
<gene>
    <name evidence="12" type="primary">LOC115022101</name>
</gene>
<accession>A0A6J2RF93</accession>
<dbReference type="UniPathway" id="UPA00528">
    <property type="reaction ID" value="UER00586"/>
</dbReference>
<dbReference type="InterPro" id="IPR004839">
    <property type="entry name" value="Aminotransferase_I/II_large"/>
</dbReference>
<dbReference type="Gene3D" id="3.90.1150.10">
    <property type="entry name" value="Aspartate Aminotransferase, domain 1"/>
    <property type="match status" value="1"/>
</dbReference>
<reference evidence="12" key="1">
    <citation type="submission" date="2025-08" db="UniProtKB">
        <authorList>
            <consortium name="RefSeq"/>
        </authorList>
    </citation>
    <scope>IDENTIFICATION</scope>
</reference>
<dbReference type="InterPro" id="IPR015421">
    <property type="entry name" value="PyrdxlP-dep_Trfase_major"/>
</dbReference>
<sequence>MSVLQEISPNVRNMIQLESTVLAIRARQIKEELRQKVRKPYKEVIDVSWGDPHRAGVKPLSFVRQVLSACLYPQLLNSDTLPVDVRQRAQTLLAGCDAGSVGSYTAAAGISEIVCRVSEFITRRDGGVPSYPEHIFISPGSQWALTSILNVLVNSEASPRTGVLTPVPCYSTATLSIMGLGADIVPYYLSEEQGWELQVEELHRALDSAKGACNPVALYVINPGNPTGHVQSRKSMQEVIRLVAEKRLFLLADEVYQDCVYGENSEFVSYKRVLAEMGPPLSDTVELASFHSASKGIMGECGLRGGYVELVNLDPAVMKYIYKLFSTYSCAPVLGQIALDLMMNPPQPGDPSYPLYSEETQHIRSTLAHNVKRVFEVVNSLPCFCCQPVEGGAFAFPRLHLPHKAIEKAKEMGMQPDMFYCVRLLEDAGVLVSPGQDLGQKEDTYHIRFCIMTSEDTMEEALRRLSSFQTQFMKVFS</sequence>
<comment type="subunit">
    <text evidence="2">Homodimer.</text>
</comment>
<evidence type="ECO:0000259" key="10">
    <source>
        <dbReference type="Pfam" id="PF00155"/>
    </source>
</evidence>
<evidence type="ECO:0000256" key="3">
    <source>
        <dbReference type="ARBA" id="ARBA00022576"/>
    </source>
</evidence>